<keyword evidence="1" id="KW-0732">Signal</keyword>
<organism evidence="2 3">
    <name type="scientific">Falsibacillus albus</name>
    <dbReference type="NCBI Taxonomy" id="2478915"/>
    <lineage>
        <taxon>Bacteria</taxon>
        <taxon>Bacillati</taxon>
        <taxon>Bacillota</taxon>
        <taxon>Bacilli</taxon>
        <taxon>Bacillales</taxon>
        <taxon>Bacillaceae</taxon>
        <taxon>Falsibacillus</taxon>
    </lineage>
</organism>
<feature type="signal peptide" evidence="1">
    <location>
        <begin position="1"/>
        <end position="24"/>
    </location>
</feature>
<accession>A0A3L7JW89</accession>
<dbReference type="GO" id="GO:0016740">
    <property type="term" value="F:transferase activity"/>
    <property type="evidence" value="ECO:0007669"/>
    <property type="project" value="UniProtKB-KW"/>
</dbReference>
<sequence>MKKLWLIGLLLLVPLNMAVGTTHAYAKPQTQCISQSAAAFQNDFRKLWIDHVLWTSNYITSATTAGSKDQQQVLARLLKNQKDIGNAVKPVYGEKVGNKLAELLTEHIVIAGKIVEAAKSGNKSLMNQLNKDWYRNADEIAAFLSGANPYLKNEDLKKMLYKHLQLVTDDLSSSLAKNWNARIVSIDDGVTHIIQMADVISAGVVKQFPDKFKN</sequence>
<dbReference type="EMBL" id="RCVZ01000009">
    <property type="protein sequence ID" value="RLQ94524.1"/>
    <property type="molecule type" value="Genomic_DNA"/>
</dbReference>
<keyword evidence="3" id="KW-1185">Reference proteome</keyword>
<proteinExistence type="predicted"/>
<feature type="chain" id="PRO_5039224540" evidence="1">
    <location>
        <begin position="25"/>
        <end position="214"/>
    </location>
</feature>
<evidence type="ECO:0000313" key="3">
    <source>
        <dbReference type="Proteomes" id="UP000276770"/>
    </source>
</evidence>
<comment type="caution">
    <text evidence="2">The sequence shown here is derived from an EMBL/GenBank/DDBJ whole genome shotgun (WGS) entry which is preliminary data.</text>
</comment>
<dbReference type="AlphaFoldDB" id="A0A3L7JW89"/>
<dbReference type="RefSeq" id="WP_121681137.1">
    <property type="nucleotide sequence ID" value="NZ_RCVZ01000009.1"/>
</dbReference>
<evidence type="ECO:0000256" key="1">
    <source>
        <dbReference type="SAM" id="SignalP"/>
    </source>
</evidence>
<gene>
    <name evidence="2" type="ORF">D9X91_13350</name>
</gene>
<protein>
    <submittedName>
        <fullName evidence="2">Glycosyltransferase</fullName>
    </submittedName>
</protein>
<evidence type="ECO:0000313" key="2">
    <source>
        <dbReference type="EMBL" id="RLQ94524.1"/>
    </source>
</evidence>
<dbReference type="OrthoDB" id="2603324at2"/>
<reference evidence="2 3" key="1">
    <citation type="submission" date="2018-10" db="EMBL/GenBank/DDBJ databases">
        <title>Falsibacillus sp. genome draft.</title>
        <authorList>
            <person name="Shi S."/>
        </authorList>
    </citation>
    <scope>NUCLEOTIDE SEQUENCE [LARGE SCALE GENOMIC DNA]</scope>
    <source>
        <strain evidence="2 3">GY 10110</strain>
    </source>
</reference>
<dbReference type="Proteomes" id="UP000276770">
    <property type="component" value="Unassembled WGS sequence"/>
</dbReference>
<keyword evidence="2" id="KW-0808">Transferase</keyword>
<name>A0A3L7JW89_9BACI</name>